<dbReference type="EMBL" id="CP115543">
    <property type="protein sequence ID" value="WNH47591.1"/>
    <property type="molecule type" value="Genomic_DNA"/>
</dbReference>
<gene>
    <name evidence="2" type="ORF">PDM28_12935</name>
</gene>
<name>A0ABY9Y9P7_9GAMM</name>
<dbReference type="Gene3D" id="1.10.357.10">
    <property type="entry name" value="Tetracycline Repressor, domain 2"/>
    <property type="match status" value="1"/>
</dbReference>
<protein>
    <recommendedName>
        <fullName evidence="1">TetR transcriptional regulator CgmR-like C-terminal domain-containing protein</fullName>
    </recommendedName>
</protein>
<sequence>MSRPFPLISTTEPADVPALASSLIEFDRAVQALIAQDPDAYGRFSRAYVTAMFRACLLPPDPGAGTPRGRPDPEVAQALKQWIHAQLQLHPGEGDDHRLTAARRAAHGFWLQSMACPIDDDGQPRAARLLEGLLALTRPL</sequence>
<accession>A0ABY9Y9P7</accession>
<reference evidence="2 3" key="1">
    <citation type="submission" date="2022-12" db="EMBL/GenBank/DDBJ databases">
        <title>Two new species, Stenotrophomonas aracearum and Stenotrophomonas oahuensis, isolated from Anthurium (Araceae family) in Hawaii.</title>
        <authorList>
            <person name="Chunag S.C."/>
            <person name="Dobhal S."/>
            <person name="Alvarez A."/>
            <person name="Arif M."/>
        </authorList>
    </citation>
    <scope>NUCLEOTIDE SEQUENCE [LARGE SCALE GENOMIC DNA]</scope>
    <source>
        <strain evidence="2 3">A5588</strain>
    </source>
</reference>
<dbReference type="Pfam" id="PF17937">
    <property type="entry name" value="TetR_C_28"/>
    <property type="match status" value="1"/>
</dbReference>
<organism evidence="2 3">
    <name type="scientific">Stenotrophomonas aracearum</name>
    <dbReference type="NCBI Taxonomy" id="3003272"/>
    <lineage>
        <taxon>Bacteria</taxon>
        <taxon>Pseudomonadati</taxon>
        <taxon>Pseudomonadota</taxon>
        <taxon>Gammaproteobacteria</taxon>
        <taxon>Lysobacterales</taxon>
        <taxon>Lysobacteraceae</taxon>
        <taxon>Stenotrophomonas</taxon>
    </lineage>
</organism>
<proteinExistence type="predicted"/>
<evidence type="ECO:0000313" key="2">
    <source>
        <dbReference type="EMBL" id="WNH47591.1"/>
    </source>
</evidence>
<dbReference type="InterPro" id="IPR041479">
    <property type="entry name" value="TetR_CgmR_C"/>
</dbReference>
<dbReference type="Proteomes" id="UP001305421">
    <property type="component" value="Chromosome"/>
</dbReference>
<keyword evidence="3" id="KW-1185">Reference proteome</keyword>
<evidence type="ECO:0000313" key="3">
    <source>
        <dbReference type="Proteomes" id="UP001305421"/>
    </source>
</evidence>
<feature type="domain" description="TetR transcriptional regulator CgmR-like C-terminal" evidence="1">
    <location>
        <begin position="42"/>
        <end position="138"/>
    </location>
</feature>
<evidence type="ECO:0000259" key="1">
    <source>
        <dbReference type="Pfam" id="PF17937"/>
    </source>
</evidence>
<dbReference type="RefSeq" id="WP_311182344.1">
    <property type="nucleotide sequence ID" value="NZ_CP115543.1"/>
</dbReference>